<reference evidence="1 2" key="1">
    <citation type="journal article" date="2014" name="PLoS Genet.">
        <title>Phylogenetically driven sequencing of extremely halophilic archaea reveals strategies for static and dynamic osmo-response.</title>
        <authorList>
            <person name="Becker E.A."/>
            <person name="Seitzer P.M."/>
            <person name="Tritt A."/>
            <person name="Larsen D."/>
            <person name="Krusor M."/>
            <person name="Yao A.I."/>
            <person name="Wu D."/>
            <person name="Madern D."/>
            <person name="Eisen J.A."/>
            <person name="Darling A.E."/>
            <person name="Facciotti M.T."/>
        </authorList>
    </citation>
    <scope>NUCLEOTIDE SEQUENCE [LARGE SCALE GENOMIC DNA]</scope>
    <source>
        <strain evidence="1 2">JCM 10635</strain>
    </source>
</reference>
<organism evidence="1 2">
    <name type="scientific">Natronorubrum bangense JCM 10635</name>
    <dbReference type="NCBI Taxonomy" id="1227500"/>
    <lineage>
        <taxon>Archaea</taxon>
        <taxon>Methanobacteriati</taxon>
        <taxon>Methanobacteriota</taxon>
        <taxon>Stenosarchaea group</taxon>
        <taxon>Halobacteria</taxon>
        <taxon>Halobacteriales</taxon>
        <taxon>Natrialbaceae</taxon>
        <taxon>Natronorubrum</taxon>
    </lineage>
</organism>
<comment type="caution">
    <text evidence="1">The sequence shown here is derived from an EMBL/GenBank/DDBJ whole genome shotgun (WGS) entry which is preliminary data.</text>
</comment>
<evidence type="ECO:0000313" key="1">
    <source>
        <dbReference type="EMBL" id="ELY49672.1"/>
    </source>
</evidence>
<dbReference type="PATRIC" id="fig|1227500.6.peg.1348"/>
<name>L9WJW3_9EURY</name>
<proteinExistence type="predicted"/>
<gene>
    <name evidence="1" type="ORF">C494_06645</name>
</gene>
<dbReference type="EMBL" id="AOHY01000016">
    <property type="protein sequence ID" value="ELY49672.1"/>
    <property type="molecule type" value="Genomic_DNA"/>
</dbReference>
<evidence type="ECO:0000313" key="2">
    <source>
        <dbReference type="Proteomes" id="UP000011690"/>
    </source>
</evidence>
<keyword evidence="2" id="KW-1185">Reference proteome</keyword>
<dbReference type="AlphaFoldDB" id="L9WJW3"/>
<sequence length="75" mass="8452">MDTPTPTSNHPDRHDRVQSISDLLVTVYFEPLSSKLTGRDDCLTELFVDAEYNVVSSSLLNLENNDRASVILSWI</sequence>
<protein>
    <submittedName>
        <fullName evidence="1">Uncharacterized protein</fullName>
    </submittedName>
</protein>
<accession>L9WJW3</accession>
<dbReference type="Proteomes" id="UP000011690">
    <property type="component" value="Unassembled WGS sequence"/>
</dbReference>